<proteinExistence type="predicted"/>
<evidence type="ECO:0000256" key="2">
    <source>
        <dbReference type="ARBA" id="ARBA00004613"/>
    </source>
</evidence>
<dbReference type="Gene3D" id="2.150.10.10">
    <property type="entry name" value="Serralysin-like metalloprotease, C-terminal"/>
    <property type="match status" value="2"/>
</dbReference>
<dbReference type="InterPro" id="IPR001343">
    <property type="entry name" value="Hemolysn_Ca-bd"/>
</dbReference>
<dbReference type="Pfam" id="PF08548">
    <property type="entry name" value="Peptidase_M10_C"/>
    <property type="match status" value="1"/>
</dbReference>
<dbReference type="SUPFAM" id="SSF51120">
    <property type="entry name" value="beta-Roll"/>
    <property type="match status" value="2"/>
</dbReference>
<dbReference type="PANTHER" id="PTHR38340">
    <property type="entry name" value="S-LAYER PROTEIN"/>
    <property type="match status" value="1"/>
</dbReference>
<organism evidence="6 7">
    <name type="scientific">Mycoplana rhizolycopersici</name>
    <dbReference type="NCBI Taxonomy" id="2746702"/>
    <lineage>
        <taxon>Bacteria</taxon>
        <taxon>Pseudomonadati</taxon>
        <taxon>Pseudomonadota</taxon>
        <taxon>Alphaproteobacteria</taxon>
        <taxon>Hyphomicrobiales</taxon>
        <taxon>Rhizobiaceae</taxon>
        <taxon>Mycoplana</taxon>
    </lineage>
</organism>
<evidence type="ECO:0000313" key="7">
    <source>
        <dbReference type="Proteomes" id="UP000659172"/>
    </source>
</evidence>
<dbReference type="Proteomes" id="UP000659172">
    <property type="component" value="Unassembled WGS sequence"/>
</dbReference>
<name>A0ABX2QBB5_9HYPH</name>
<keyword evidence="7" id="KW-1185">Reference proteome</keyword>
<dbReference type="Pfam" id="PF00353">
    <property type="entry name" value="HemolysinCabind"/>
    <property type="match status" value="4"/>
</dbReference>
<sequence>MAGHLIDYYDLKQFPGTAKGDIVIGGKTNDQLDGYGGNDILKGGSGHDNLYGWAGRDKLYGGNGNDNISGEGFIFYNGAPSHSSIAKAVAAGKYDDLIWAGAGDDLVYGDLGDDKAYLGQGGDLFLSVGISWSQDDPRVKPYYDFPGSDIVYGEAGDDGIFGDKGNDRFYGGAGNDELRGGSGKDLLSGGSGDDYIYGENGKDALIGGTGADNLYGGSGADRFVFKSAKDSPYALGERDIVWDFSRKGGDVLDISAIDANTKVKENQAFDFIGKSAFSQEAGQLHVNKRGDFYSVEGDINGDGKADFSVLVYGMRPGESDFIL</sequence>
<feature type="domain" description="Peptidase M10 serralysin C-terminal" evidence="5">
    <location>
        <begin position="197"/>
        <end position="322"/>
    </location>
</feature>
<keyword evidence="4" id="KW-0677">Repeat</keyword>
<accession>A0ABX2QBB5</accession>
<evidence type="ECO:0000259" key="5">
    <source>
        <dbReference type="Pfam" id="PF08548"/>
    </source>
</evidence>
<dbReference type="PRINTS" id="PR00313">
    <property type="entry name" value="CABNDNGRPT"/>
</dbReference>
<dbReference type="InterPro" id="IPR013858">
    <property type="entry name" value="Peptidase_M10B_C"/>
</dbReference>
<dbReference type="PROSITE" id="PS00330">
    <property type="entry name" value="HEMOLYSIN_CALCIUM"/>
    <property type="match status" value="4"/>
</dbReference>
<reference evidence="6 7" key="1">
    <citation type="submission" date="2020-06" db="EMBL/GenBank/DDBJ databases">
        <title>Rhizobium sp.nov. isolated from the tomato plant.</title>
        <authorList>
            <person name="Thin K.K."/>
            <person name="Zhang X."/>
            <person name="He S."/>
        </authorList>
    </citation>
    <scope>NUCLEOTIDE SEQUENCE [LARGE SCALE GENOMIC DNA]</scope>
    <source>
        <strain evidence="6 7">DBTS2</strain>
    </source>
</reference>
<evidence type="ECO:0000256" key="3">
    <source>
        <dbReference type="ARBA" id="ARBA00022525"/>
    </source>
</evidence>
<evidence type="ECO:0000256" key="4">
    <source>
        <dbReference type="ARBA" id="ARBA00022737"/>
    </source>
</evidence>
<comment type="caution">
    <text evidence="6">The sequence shown here is derived from an EMBL/GenBank/DDBJ whole genome shotgun (WGS) entry which is preliminary data.</text>
</comment>
<dbReference type="InterPro" id="IPR011049">
    <property type="entry name" value="Serralysin-like_metalloprot_C"/>
</dbReference>
<dbReference type="InterPro" id="IPR018511">
    <property type="entry name" value="Hemolysin-typ_Ca-bd_CS"/>
</dbReference>
<dbReference type="InterPro" id="IPR050557">
    <property type="entry name" value="RTX_toxin/Mannuronan_C5-epim"/>
</dbReference>
<protein>
    <recommendedName>
        <fullName evidence="5">Peptidase M10 serralysin C-terminal domain-containing protein</fullName>
    </recommendedName>
</protein>
<comment type="subcellular location">
    <subcellularLocation>
        <location evidence="2">Secreted</location>
    </subcellularLocation>
</comment>
<keyword evidence="3" id="KW-0964">Secreted</keyword>
<dbReference type="RefSeq" id="WP_176947785.1">
    <property type="nucleotide sequence ID" value="NZ_JABXYK010000001.1"/>
</dbReference>
<evidence type="ECO:0000313" key="6">
    <source>
        <dbReference type="EMBL" id="NVP53716.1"/>
    </source>
</evidence>
<dbReference type="EMBL" id="JABXYK010000001">
    <property type="protein sequence ID" value="NVP53716.1"/>
    <property type="molecule type" value="Genomic_DNA"/>
</dbReference>
<evidence type="ECO:0000256" key="1">
    <source>
        <dbReference type="ARBA" id="ARBA00001913"/>
    </source>
</evidence>
<gene>
    <name evidence="6" type="ORF">HV823_00480</name>
</gene>
<dbReference type="PANTHER" id="PTHR38340:SF1">
    <property type="entry name" value="S-LAYER PROTEIN"/>
    <property type="match status" value="1"/>
</dbReference>
<comment type="cofactor">
    <cofactor evidence="1">
        <name>Ca(2+)</name>
        <dbReference type="ChEBI" id="CHEBI:29108"/>
    </cofactor>
</comment>